<dbReference type="EMBL" id="CP047045">
    <property type="protein sequence ID" value="QGZ94756.1"/>
    <property type="molecule type" value="Genomic_DNA"/>
</dbReference>
<dbReference type="AlphaFoldDB" id="A0A6I6MN76"/>
<gene>
    <name evidence="2" type="ORF">DSM104635_01586</name>
</gene>
<dbReference type="Proteomes" id="UP000431269">
    <property type="component" value="Chromosome"/>
</dbReference>
<evidence type="ECO:0000313" key="3">
    <source>
        <dbReference type="Proteomes" id="UP000431269"/>
    </source>
</evidence>
<name>A0A6I6MN76_9CAUL</name>
<reference evidence="3" key="1">
    <citation type="submission" date="2019-12" db="EMBL/GenBank/DDBJ databases">
        <title>Complete genome of Terracaulis silvestris 0127_4.</title>
        <authorList>
            <person name="Vieira S."/>
            <person name="Riedel T."/>
            <person name="Sproer C."/>
            <person name="Pascual J."/>
            <person name="Boedeker C."/>
            <person name="Overmann J."/>
        </authorList>
    </citation>
    <scope>NUCLEOTIDE SEQUENCE [LARGE SCALE GENOMIC DNA]</scope>
    <source>
        <strain evidence="3">0127_4</strain>
    </source>
</reference>
<proteinExistence type="predicted"/>
<dbReference type="Pfam" id="PF14237">
    <property type="entry name" value="GYF_2"/>
    <property type="match status" value="1"/>
</dbReference>
<organism evidence="2 3">
    <name type="scientific">Terricaulis silvestris</name>
    <dbReference type="NCBI Taxonomy" id="2686094"/>
    <lineage>
        <taxon>Bacteria</taxon>
        <taxon>Pseudomonadati</taxon>
        <taxon>Pseudomonadota</taxon>
        <taxon>Alphaproteobacteria</taxon>
        <taxon>Caulobacterales</taxon>
        <taxon>Caulobacteraceae</taxon>
        <taxon>Terricaulis</taxon>
    </lineage>
</organism>
<dbReference type="KEGG" id="tsv:DSM104635_01586"/>
<keyword evidence="3" id="KW-1185">Reference proteome</keyword>
<evidence type="ECO:0000313" key="2">
    <source>
        <dbReference type="EMBL" id="QGZ94756.1"/>
    </source>
</evidence>
<dbReference type="RefSeq" id="WP_158765671.1">
    <property type="nucleotide sequence ID" value="NZ_CP047045.1"/>
</dbReference>
<feature type="domain" description="GYF" evidence="1">
    <location>
        <begin position="15"/>
        <end position="64"/>
    </location>
</feature>
<protein>
    <recommendedName>
        <fullName evidence="1">GYF domain-containing protein</fullName>
    </recommendedName>
</protein>
<evidence type="ECO:0000259" key="1">
    <source>
        <dbReference type="Pfam" id="PF14237"/>
    </source>
</evidence>
<sequence length="178" mass="19656">MSDVAPPKIATASTWWVQIRGKAFGPYSLEQMARFLAEGRVRQTSMVSQQPDTGWTEARRVTELRAMRTPKASNDAGASEAANIFVHAEIISGSWMAFMAALESMGQVCDLAPGLWLVRTKFTSGVVRNTLSQTLERGDRFVVVDATRDRLAWFNLGPEVDVRIGKVWNGPLRAEAKA</sequence>
<accession>A0A6I6MN76</accession>
<dbReference type="InterPro" id="IPR025640">
    <property type="entry name" value="GYF_2"/>
</dbReference>